<dbReference type="Gene3D" id="3.20.20.140">
    <property type="entry name" value="Metal-dependent hydrolases"/>
    <property type="match status" value="1"/>
</dbReference>
<dbReference type="InterPro" id="IPR051781">
    <property type="entry name" value="Metallo-dep_Hydrolase"/>
</dbReference>
<accession>A0A1T4TUK3</accession>
<dbReference type="InterPro" id="IPR011059">
    <property type="entry name" value="Metal-dep_hydrolase_composite"/>
</dbReference>
<dbReference type="Proteomes" id="UP000190367">
    <property type="component" value="Unassembled WGS sequence"/>
</dbReference>
<dbReference type="AlphaFoldDB" id="A0A1T4TUK3"/>
<dbReference type="Pfam" id="PF01979">
    <property type="entry name" value="Amidohydro_1"/>
    <property type="match status" value="1"/>
</dbReference>
<feature type="chain" id="PRO_5011984299" evidence="1">
    <location>
        <begin position="19"/>
        <end position="411"/>
    </location>
</feature>
<reference evidence="4" key="1">
    <citation type="submission" date="2017-02" db="EMBL/GenBank/DDBJ databases">
        <authorList>
            <person name="Varghese N."/>
            <person name="Submissions S."/>
        </authorList>
    </citation>
    <scope>NUCLEOTIDE SEQUENCE [LARGE SCALE GENOMIC DNA]</scope>
    <source>
        <strain evidence="4">DSM 22224</strain>
    </source>
</reference>
<keyword evidence="4" id="KW-1185">Reference proteome</keyword>
<dbReference type="InterPro" id="IPR032466">
    <property type="entry name" value="Metal_Hydrolase"/>
</dbReference>
<dbReference type="EMBL" id="FUWZ01000006">
    <property type="protein sequence ID" value="SKA44114.1"/>
    <property type="molecule type" value="Genomic_DNA"/>
</dbReference>
<gene>
    <name evidence="3" type="ORF">SAMN04488128_106333</name>
</gene>
<feature type="domain" description="Amidohydrolase-related" evidence="2">
    <location>
        <begin position="74"/>
        <end position="402"/>
    </location>
</feature>
<dbReference type="GO" id="GO:0016810">
    <property type="term" value="F:hydrolase activity, acting on carbon-nitrogen (but not peptide) bonds"/>
    <property type="evidence" value="ECO:0007669"/>
    <property type="project" value="InterPro"/>
</dbReference>
<evidence type="ECO:0000313" key="3">
    <source>
        <dbReference type="EMBL" id="SKA44114.1"/>
    </source>
</evidence>
<dbReference type="SUPFAM" id="SSF51338">
    <property type="entry name" value="Composite domain of metallo-dependent hydrolases"/>
    <property type="match status" value="1"/>
</dbReference>
<evidence type="ECO:0000256" key="1">
    <source>
        <dbReference type="SAM" id="SignalP"/>
    </source>
</evidence>
<dbReference type="PANTHER" id="PTHR43135">
    <property type="entry name" value="ALPHA-D-RIBOSE 1-METHYLPHOSPHONATE 5-TRIPHOSPHATE DIPHOSPHATASE"/>
    <property type="match status" value="1"/>
</dbReference>
<dbReference type="InterPro" id="IPR006680">
    <property type="entry name" value="Amidohydro-rel"/>
</dbReference>
<dbReference type="OrthoDB" id="9797498at2"/>
<dbReference type="PANTHER" id="PTHR43135:SF3">
    <property type="entry name" value="ALPHA-D-RIBOSE 1-METHYLPHOSPHONATE 5-TRIPHOSPHATE DIPHOSPHATASE"/>
    <property type="match status" value="1"/>
</dbReference>
<dbReference type="STRING" id="634771.SAMN04488128_106333"/>
<protein>
    <submittedName>
        <fullName evidence="3">Imidazolonepropionase</fullName>
    </submittedName>
</protein>
<organism evidence="3 4">
    <name type="scientific">Chitinophaga eiseniae</name>
    <dbReference type="NCBI Taxonomy" id="634771"/>
    <lineage>
        <taxon>Bacteria</taxon>
        <taxon>Pseudomonadati</taxon>
        <taxon>Bacteroidota</taxon>
        <taxon>Chitinophagia</taxon>
        <taxon>Chitinophagales</taxon>
        <taxon>Chitinophagaceae</taxon>
        <taxon>Chitinophaga</taxon>
    </lineage>
</organism>
<evidence type="ECO:0000259" key="2">
    <source>
        <dbReference type="Pfam" id="PF01979"/>
    </source>
</evidence>
<dbReference type="RefSeq" id="WP_078672679.1">
    <property type="nucleotide sequence ID" value="NZ_FUWZ01000006.1"/>
</dbReference>
<dbReference type="SUPFAM" id="SSF51556">
    <property type="entry name" value="Metallo-dependent hydrolases"/>
    <property type="match status" value="1"/>
</dbReference>
<feature type="signal peptide" evidence="1">
    <location>
        <begin position="1"/>
        <end position="18"/>
    </location>
</feature>
<evidence type="ECO:0000313" key="4">
    <source>
        <dbReference type="Proteomes" id="UP000190367"/>
    </source>
</evidence>
<name>A0A1T4TUK3_9BACT</name>
<proteinExistence type="predicted"/>
<sequence>MKTYLLAILCCFFLSANAQSDLALAGARIYPSPGAPPLENGVVLIKAGKITAVGSQHQIKIPAHLRVVDCKGLVLMAGFWNSHVHFMSAVWEHADSLPAAQLTRQMTDMLTRYGFTYAFDLATLNFRNLRALRDRLRSGEVDGPALLSAGEPFVPPNGSPFYVHPIKLPEISTPAAAVAYVQKQLDAGADAVKIWSASPVGNNKVVAMPLDIVKAATSTAHKYHKPVFAHPTSDTGWRVAVAGGVDILAHVAPDGYIGWQQADVDLLKRHHVAVIPTLKLYKWELERNKVTSPEDHPLVKTAIEQIGMYAKAGGEILFGTDVGYISDFDTADELRFLGAAGLTFDQILTSLTTAPAKRFGMAQRCGRVAKGLDADLVLLKADPHDDVKNFAAVAYTIRQGKIIYEAKEAVK</sequence>
<dbReference type="Gene3D" id="2.30.40.10">
    <property type="entry name" value="Urease, subunit C, domain 1"/>
    <property type="match status" value="1"/>
</dbReference>
<keyword evidence="1" id="KW-0732">Signal</keyword>